<dbReference type="RefSeq" id="WP_035596191.1">
    <property type="nucleotide sequence ID" value="NZ_ARYM01000006.1"/>
</dbReference>
<evidence type="ECO:0000313" key="2">
    <source>
        <dbReference type="EMBL" id="KCZ99300.1"/>
    </source>
</evidence>
<dbReference type="EMBL" id="ARYM01000006">
    <property type="protein sequence ID" value="KCZ99300.1"/>
    <property type="molecule type" value="Genomic_DNA"/>
</dbReference>
<sequence>MIRLSLAAAASALVFAACATQAPPSDGPAPAVVVPSQYELGLSTATELQTAGNVPAAIQRLMQLAGDPELTSEQKADVLYELGVLSMSPTGYDLPGAVGYFDEVIANHPNTDAARRAKAKLPEARAQLEAMNAVLASADATHTERFNALMKLGRHLDAIDLMTQYDIQPDNEVKLAMYQIGYLCDETGLTGQTYTVADRDGTSRRLRFCDYGK</sequence>
<keyword evidence="1" id="KW-0732">Signal</keyword>
<evidence type="ECO:0000256" key="1">
    <source>
        <dbReference type="SAM" id="SignalP"/>
    </source>
</evidence>
<name>A0A062VFX4_9PROT</name>
<dbReference type="AlphaFoldDB" id="A0A062VFX4"/>
<comment type="caution">
    <text evidence="2">The sequence shown here is derived from an EMBL/GenBank/DDBJ whole genome shotgun (WGS) entry which is preliminary data.</text>
</comment>
<dbReference type="OrthoDB" id="7619157at2"/>
<accession>A0A062VFX4</accession>
<protein>
    <submittedName>
        <fullName evidence="2">Putative lipoprotein</fullName>
    </submittedName>
</protein>
<dbReference type="PATRIC" id="fig|1280954.3.peg.1422"/>
<gene>
    <name evidence="2" type="ORF">HPO_07013</name>
</gene>
<keyword evidence="3" id="KW-1185">Reference proteome</keyword>
<evidence type="ECO:0000313" key="3">
    <source>
        <dbReference type="Proteomes" id="UP000027100"/>
    </source>
</evidence>
<proteinExistence type="predicted"/>
<dbReference type="PROSITE" id="PS51257">
    <property type="entry name" value="PROKAR_LIPOPROTEIN"/>
    <property type="match status" value="1"/>
</dbReference>
<feature type="chain" id="PRO_5001615667" evidence="1">
    <location>
        <begin position="20"/>
        <end position="213"/>
    </location>
</feature>
<dbReference type="InterPro" id="IPR011990">
    <property type="entry name" value="TPR-like_helical_dom_sf"/>
</dbReference>
<dbReference type="Proteomes" id="UP000027100">
    <property type="component" value="Unassembled WGS sequence"/>
</dbReference>
<organism evidence="2 3">
    <name type="scientific">Hyphomonas polymorpha PS728</name>
    <dbReference type="NCBI Taxonomy" id="1280954"/>
    <lineage>
        <taxon>Bacteria</taxon>
        <taxon>Pseudomonadati</taxon>
        <taxon>Pseudomonadota</taxon>
        <taxon>Alphaproteobacteria</taxon>
        <taxon>Hyphomonadales</taxon>
        <taxon>Hyphomonadaceae</taxon>
        <taxon>Hyphomonas</taxon>
    </lineage>
</organism>
<keyword evidence="2" id="KW-0449">Lipoprotein</keyword>
<dbReference type="STRING" id="1280954.HPO_07013"/>
<reference evidence="2 3" key="1">
    <citation type="journal article" date="2014" name="Antonie Van Leeuwenhoek">
        <title>Hyphomonas beringensis sp. nov. and Hyphomonas chukchiensis sp. nov., isolated from surface seawater of the Bering Sea and Chukchi Sea.</title>
        <authorList>
            <person name="Li C."/>
            <person name="Lai Q."/>
            <person name="Li G."/>
            <person name="Dong C."/>
            <person name="Wang J."/>
            <person name="Liao Y."/>
            <person name="Shao Z."/>
        </authorList>
    </citation>
    <scope>NUCLEOTIDE SEQUENCE [LARGE SCALE GENOMIC DNA]</scope>
    <source>
        <strain evidence="2 3">PS728</strain>
    </source>
</reference>
<feature type="signal peptide" evidence="1">
    <location>
        <begin position="1"/>
        <end position="19"/>
    </location>
</feature>
<dbReference type="SUPFAM" id="SSF48452">
    <property type="entry name" value="TPR-like"/>
    <property type="match status" value="1"/>
</dbReference>